<name>A0A5A7M883_COMTE</name>
<dbReference type="Pfam" id="PF07963">
    <property type="entry name" value="N_methyl"/>
    <property type="match status" value="1"/>
</dbReference>
<accession>A0A5A7M883</accession>
<gene>
    <name evidence="1" type="ORF">CTTA_1012</name>
</gene>
<evidence type="ECO:0008006" key="3">
    <source>
        <dbReference type="Google" id="ProtNLM"/>
    </source>
</evidence>
<organism evidence="1 2">
    <name type="scientific">Comamonas testosteroni</name>
    <name type="common">Pseudomonas testosteroni</name>
    <dbReference type="NCBI Taxonomy" id="285"/>
    <lineage>
        <taxon>Bacteria</taxon>
        <taxon>Pseudomonadati</taxon>
        <taxon>Pseudomonadota</taxon>
        <taxon>Betaproteobacteria</taxon>
        <taxon>Burkholderiales</taxon>
        <taxon>Comamonadaceae</taxon>
        <taxon>Comamonas</taxon>
    </lineage>
</organism>
<comment type="caution">
    <text evidence="1">The sequence shown here is derived from an EMBL/GenBank/DDBJ whole genome shotgun (WGS) entry which is preliminary data.</text>
</comment>
<dbReference type="Proteomes" id="UP000323105">
    <property type="component" value="Unassembled WGS sequence"/>
</dbReference>
<sequence>MKKQSGFSMVEMLVAILVFSLGLLGVAGLQAATAKYKINTQANAAVGQIFLDFTERVRVNPTAAGTSYDPTSAELPSVYELKSTWSKQVSADLNISKECSENECSANERAVYDMLVWRKKVKDDLPQGAAFVTGDRKKGFDVTIMWMDKEFTENKVNGDNLEKKLTKAAVCSGGDDELIVHNCCPEGAEVPAGVRCLRMSFLP</sequence>
<dbReference type="EMBL" id="BKBW01000002">
    <property type="protein sequence ID" value="GEQ74007.1"/>
    <property type="molecule type" value="Genomic_DNA"/>
</dbReference>
<dbReference type="RefSeq" id="WP_149354813.1">
    <property type="nucleotide sequence ID" value="NZ_BKBW01000002.1"/>
</dbReference>
<dbReference type="InterPro" id="IPR012902">
    <property type="entry name" value="N_methyl_site"/>
</dbReference>
<dbReference type="NCBIfam" id="TIGR02523">
    <property type="entry name" value="type_IV_pilV"/>
    <property type="match status" value="1"/>
</dbReference>
<reference evidence="1 2" key="1">
    <citation type="journal article" date="2019" name="Microbiol. Resour. Announc.">
        <title>Draft Genome Sequence of Comamonas testosteroni TA441, a Bacterium That Has a Cryptic Phenol Degradation Gene Cluster.</title>
        <authorList>
            <person name="Arai H."/>
            <person name="Ishii M."/>
        </authorList>
    </citation>
    <scope>NUCLEOTIDE SEQUENCE [LARGE SCALE GENOMIC DNA]</scope>
    <source>
        <strain evidence="1 2">TA441</strain>
    </source>
</reference>
<protein>
    <recommendedName>
        <fullName evidence="3">Type IV pilus modification protein PilV</fullName>
    </recommendedName>
</protein>
<evidence type="ECO:0000313" key="1">
    <source>
        <dbReference type="EMBL" id="GEQ74007.1"/>
    </source>
</evidence>
<evidence type="ECO:0000313" key="2">
    <source>
        <dbReference type="Proteomes" id="UP000323105"/>
    </source>
</evidence>
<proteinExistence type="predicted"/>
<dbReference type="InterPro" id="IPR013362">
    <property type="entry name" value="Pilus_4_PilV"/>
</dbReference>
<dbReference type="NCBIfam" id="TIGR02532">
    <property type="entry name" value="IV_pilin_GFxxxE"/>
    <property type="match status" value="1"/>
</dbReference>
<dbReference type="AlphaFoldDB" id="A0A5A7M883"/>